<dbReference type="SUPFAM" id="SSF141673">
    <property type="entry name" value="MOSC N-terminal domain-like"/>
    <property type="match status" value="1"/>
</dbReference>
<evidence type="ECO:0000256" key="1">
    <source>
        <dbReference type="ARBA" id="ARBA00022679"/>
    </source>
</evidence>
<gene>
    <name evidence="5" type="ORF">CT0861_00589</name>
</gene>
<reference evidence="5 6" key="1">
    <citation type="submission" date="2015-06" db="EMBL/GenBank/DDBJ databases">
        <title>Survival trade-offs in plant roots during colonization by closely related pathogenic and mutualistic fungi.</title>
        <authorList>
            <person name="Hacquard S."/>
            <person name="Kracher B."/>
            <person name="Hiruma K."/>
            <person name="Weinman A."/>
            <person name="Muench P."/>
            <person name="Garrido Oter R."/>
            <person name="Ver Loren van Themaat E."/>
            <person name="Dallerey J.-F."/>
            <person name="Damm U."/>
            <person name="Henrissat B."/>
            <person name="Lespinet O."/>
            <person name="Thon M."/>
            <person name="Kemen E."/>
            <person name="McHardy A.C."/>
            <person name="Schulze-Lefert P."/>
            <person name="O'Connell R.J."/>
        </authorList>
    </citation>
    <scope>NUCLEOTIDE SEQUENCE [LARGE SCALE GENOMIC DNA]</scope>
    <source>
        <strain evidence="5 6">0861</strain>
    </source>
</reference>
<accession>A0A166RCW8</accession>
<dbReference type="Pfam" id="PF03473">
    <property type="entry name" value="MOSC"/>
    <property type="match status" value="1"/>
</dbReference>
<evidence type="ECO:0000256" key="2">
    <source>
        <dbReference type="ARBA" id="ARBA00022898"/>
    </source>
</evidence>
<dbReference type="Pfam" id="PF00266">
    <property type="entry name" value="Aminotran_5"/>
    <property type="match status" value="1"/>
</dbReference>
<keyword evidence="6" id="KW-1185">Reference proteome</keyword>
<protein>
    <submittedName>
        <fullName evidence="5">Molybdenum cofactor sulfurase</fullName>
    </submittedName>
</protein>
<dbReference type="PANTHER" id="PTHR14237">
    <property type="entry name" value="MOLYBDOPTERIN COFACTOR SULFURASE MOSC"/>
    <property type="match status" value="1"/>
</dbReference>
<dbReference type="InterPro" id="IPR015424">
    <property type="entry name" value="PyrdxlP-dep_Trfase"/>
</dbReference>
<keyword evidence="2" id="KW-0663">Pyridoxal phosphate</keyword>
<dbReference type="GO" id="GO:0030170">
    <property type="term" value="F:pyridoxal phosphate binding"/>
    <property type="evidence" value="ECO:0007669"/>
    <property type="project" value="InterPro"/>
</dbReference>
<sequence length="849" mass="92695">LNPTDILGCLTVFPRLDPFTDHSLSVNMVDTEKRRYNSRVEEFREREYPMLKGSIYLDHAGSTIYSKSLIERFSTEMMSNLLGNPHSASSPSQFTTSRIENIRLKLLKFFNADPDEFDLVFVANATAGIKLVSEAFRALPEGFSYVYHQACHTSIIGVREEARGSACVVNNNVDSWISGELPLSLDQPGPHTLFAYTAQSHMDGRRYPLTWPSLLRQSPTTSQTRIFTLLDAASLVATTPLDMSSSQTAPDFTVLSLYKIFGFPDLGALIIRKQAEPIFDHRHYFGGGTVDMVVCGKEKWHSPKTTFLHERLEDGTLPFHSILALDAALDVHTELFGSMACVAAHTTFLTAHLYDGLADLKHGNGNSVCAIYSQPSNETVDSGGSGPLVSFNIRNSAGAWVSLHEFEKLATLKNLHIRTGGVCSPGGIASALGLSPWEMKNNFSSGFRCGTDQDIIAGKPTGVIRASLGAMSTLSDVAFLINFVKEFYREETVAASVRRIAKPAPSAALHVQGISVYPIKSCGGYSIPSGTAWDVKPEGLAWDREWCLVHQGSGQALSQKRYPKMALIRPILDFKRGLLRVTYCGGKASHLPDEISVPLSADPGQFESQSSSRTRSSRVCGDTVTTYIYSSPSVNNFFSAILDVPCVLARFPAGGQGLGMRHSKAKVQKHQQVKIAAPNTCPGAFPELPSPPDSDSEQSTGKILLSNESPILVINMASLHALNREIEANGGKPVPPESFRANLVIGTTQDSEQLAWAEDDWTSLTIGGEEFNMMGACRRCQMVCVDQETGERHQEPFTTLAKVRRFDGKVYFGTHMGHEPKAKAATKSAQFPTIRIGDAINVDARALST</sequence>
<comment type="caution">
    <text evidence="5">The sequence shown here is derived from an EMBL/GenBank/DDBJ whole genome shotgun (WGS) entry which is preliminary data.</text>
</comment>
<dbReference type="GO" id="GO:0006777">
    <property type="term" value="P:Mo-molybdopterin cofactor biosynthetic process"/>
    <property type="evidence" value="ECO:0007669"/>
    <property type="project" value="UniProtKB-KW"/>
</dbReference>
<keyword evidence="3" id="KW-0501">Molybdenum cofactor biosynthesis</keyword>
<organism evidence="5 6">
    <name type="scientific">Colletotrichum tofieldiae</name>
    <dbReference type="NCBI Taxonomy" id="708197"/>
    <lineage>
        <taxon>Eukaryota</taxon>
        <taxon>Fungi</taxon>
        <taxon>Dikarya</taxon>
        <taxon>Ascomycota</taxon>
        <taxon>Pezizomycotina</taxon>
        <taxon>Sordariomycetes</taxon>
        <taxon>Hypocreomycetidae</taxon>
        <taxon>Glomerellales</taxon>
        <taxon>Glomerellaceae</taxon>
        <taxon>Colletotrichum</taxon>
        <taxon>Colletotrichum spaethianum species complex</taxon>
    </lineage>
</organism>
<evidence type="ECO:0000259" key="4">
    <source>
        <dbReference type="PROSITE" id="PS51340"/>
    </source>
</evidence>
<name>A0A166RCW8_9PEZI</name>
<dbReference type="SUPFAM" id="SSF53383">
    <property type="entry name" value="PLP-dependent transferases"/>
    <property type="match status" value="1"/>
</dbReference>
<dbReference type="Gene3D" id="3.90.1150.10">
    <property type="entry name" value="Aspartate Aminotransferase, domain 1"/>
    <property type="match status" value="1"/>
</dbReference>
<proteinExistence type="inferred from homology"/>
<dbReference type="AlphaFoldDB" id="A0A166RCW8"/>
<dbReference type="InterPro" id="IPR015421">
    <property type="entry name" value="PyrdxlP-dep_Trfase_major"/>
</dbReference>
<dbReference type="InterPro" id="IPR005303">
    <property type="entry name" value="MOCOS_middle"/>
</dbReference>
<dbReference type="EMBL" id="LFIV01000114">
    <property type="protein sequence ID" value="KZL69095.1"/>
    <property type="molecule type" value="Genomic_DNA"/>
</dbReference>
<dbReference type="Proteomes" id="UP000076552">
    <property type="component" value="Unassembled WGS sequence"/>
</dbReference>
<evidence type="ECO:0000256" key="3">
    <source>
        <dbReference type="ARBA" id="ARBA00023150"/>
    </source>
</evidence>
<keyword evidence="1" id="KW-0808">Transferase</keyword>
<dbReference type="Pfam" id="PF03476">
    <property type="entry name" value="MOSC_N"/>
    <property type="match status" value="1"/>
</dbReference>
<dbReference type="InterPro" id="IPR015422">
    <property type="entry name" value="PyrdxlP-dep_Trfase_small"/>
</dbReference>
<feature type="non-terminal residue" evidence="5">
    <location>
        <position position="1"/>
    </location>
</feature>
<dbReference type="STRING" id="708197.A0A166RCW8"/>
<dbReference type="Gene3D" id="3.40.640.10">
    <property type="entry name" value="Type I PLP-dependent aspartate aminotransferase-like (Major domain)"/>
    <property type="match status" value="1"/>
</dbReference>
<dbReference type="PANTHER" id="PTHR14237:SF80">
    <property type="entry name" value="MOLYBDENUM COFACTOR SULFURASE"/>
    <property type="match status" value="1"/>
</dbReference>
<dbReference type="HAMAP" id="MF_03050">
    <property type="entry name" value="MOCOS"/>
    <property type="match status" value="1"/>
</dbReference>
<dbReference type="InterPro" id="IPR000192">
    <property type="entry name" value="Aminotrans_V_dom"/>
</dbReference>
<dbReference type="GO" id="GO:0008265">
    <property type="term" value="F:molybdenum cofactor sulfurtransferase activity"/>
    <property type="evidence" value="ECO:0007669"/>
    <property type="project" value="InterPro"/>
</dbReference>
<dbReference type="GO" id="GO:0030151">
    <property type="term" value="F:molybdenum ion binding"/>
    <property type="evidence" value="ECO:0007669"/>
    <property type="project" value="InterPro"/>
</dbReference>
<evidence type="ECO:0000313" key="6">
    <source>
        <dbReference type="Proteomes" id="UP000076552"/>
    </source>
</evidence>
<dbReference type="PROSITE" id="PS51340">
    <property type="entry name" value="MOSC"/>
    <property type="match status" value="1"/>
</dbReference>
<dbReference type="InterPro" id="IPR028886">
    <property type="entry name" value="MoCo_sulfurase"/>
</dbReference>
<dbReference type="InterPro" id="IPR005302">
    <property type="entry name" value="MoCF_Sase_C"/>
</dbReference>
<feature type="domain" description="MOSC" evidence="4">
    <location>
        <begin position="686"/>
        <end position="843"/>
    </location>
</feature>
<evidence type="ECO:0000313" key="5">
    <source>
        <dbReference type="EMBL" id="KZL69095.1"/>
    </source>
</evidence>